<organism evidence="6 7">
    <name type="scientific">Thalassospira permensis NBRC 106175</name>
    <dbReference type="NCBI Taxonomy" id="1353532"/>
    <lineage>
        <taxon>Bacteria</taxon>
        <taxon>Pseudomonadati</taxon>
        <taxon>Pseudomonadota</taxon>
        <taxon>Alphaproteobacteria</taxon>
        <taxon>Rhodospirillales</taxon>
        <taxon>Thalassospiraceae</taxon>
        <taxon>Thalassospira</taxon>
    </lineage>
</organism>
<dbReference type="InterPro" id="IPR009056">
    <property type="entry name" value="Cyt_c-like_dom"/>
</dbReference>
<reference evidence="6 7" key="1">
    <citation type="submission" date="2013-07" db="EMBL/GenBank/DDBJ databases">
        <title>Thalassospira permensis NBRC 106175 Genome Sequencing.</title>
        <authorList>
            <person name="Lai Q."/>
            <person name="Shao Z."/>
        </authorList>
    </citation>
    <scope>NUCLEOTIDE SEQUENCE [LARGE SCALE GENOMIC DNA]</scope>
    <source>
        <strain evidence="6 7">NBRC 106175</strain>
    </source>
</reference>
<dbReference type="Gene3D" id="1.10.760.10">
    <property type="entry name" value="Cytochrome c-like domain"/>
    <property type="match status" value="1"/>
</dbReference>
<evidence type="ECO:0000256" key="1">
    <source>
        <dbReference type="ARBA" id="ARBA00022617"/>
    </source>
</evidence>
<keyword evidence="1 4" id="KW-0349">Heme</keyword>
<dbReference type="SUPFAM" id="SSF46626">
    <property type="entry name" value="Cytochrome c"/>
    <property type="match status" value="1"/>
</dbReference>
<sequence length="117" mass="12492">MGVYVMPILRNSLVILITTLALAGTYSVSAENATSSRSPHALEQMVRQDCGSCHGLTFKGGLGSPLLPESLAAYSVEDLTTIILDGLPGTAMPPWRAIVTPDEATWMARYLKTGEPE</sequence>
<evidence type="ECO:0000256" key="2">
    <source>
        <dbReference type="ARBA" id="ARBA00022723"/>
    </source>
</evidence>
<dbReference type="Pfam" id="PF13442">
    <property type="entry name" value="Cytochrome_CBB3"/>
    <property type="match status" value="1"/>
</dbReference>
<name>A0ABR4TUR8_9PROT</name>
<evidence type="ECO:0000256" key="4">
    <source>
        <dbReference type="PROSITE-ProRule" id="PRU00433"/>
    </source>
</evidence>
<evidence type="ECO:0000256" key="3">
    <source>
        <dbReference type="ARBA" id="ARBA00023004"/>
    </source>
</evidence>
<comment type="caution">
    <text evidence="6">The sequence shown here is derived from an EMBL/GenBank/DDBJ whole genome shotgun (WGS) entry which is preliminary data.</text>
</comment>
<keyword evidence="7" id="KW-1185">Reference proteome</keyword>
<feature type="domain" description="Cytochrome c" evidence="5">
    <location>
        <begin position="33"/>
        <end position="115"/>
    </location>
</feature>
<keyword evidence="2 4" id="KW-0479">Metal-binding</keyword>
<protein>
    <submittedName>
        <fullName evidence="6">Cytochrome C556</fullName>
    </submittedName>
</protein>
<dbReference type="PROSITE" id="PS51007">
    <property type="entry name" value="CYTC"/>
    <property type="match status" value="1"/>
</dbReference>
<evidence type="ECO:0000313" key="7">
    <source>
        <dbReference type="Proteomes" id="UP000027463"/>
    </source>
</evidence>
<accession>A0ABR4TUR8</accession>
<dbReference type="InterPro" id="IPR036909">
    <property type="entry name" value="Cyt_c-like_dom_sf"/>
</dbReference>
<evidence type="ECO:0000259" key="5">
    <source>
        <dbReference type="PROSITE" id="PS51007"/>
    </source>
</evidence>
<keyword evidence="3 4" id="KW-0408">Iron</keyword>
<proteinExistence type="predicted"/>
<dbReference type="EMBL" id="AUNC01000001">
    <property type="protein sequence ID" value="KEO59840.1"/>
    <property type="molecule type" value="Genomic_DNA"/>
</dbReference>
<evidence type="ECO:0000313" key="6">
    <source>
        <dbReference type="EMBL" id="KEO59840.1"/>
    </source>
</evidence>
<dbReference type="Proteomes" id="UP000027463">
    <property type="component" value="Unassembled WGS sequence"/>
</dbReference>
<gene>
    <name evidence="6" type="ORF">SMB34_02285</name>
</gene>